<reference evidence="3 4" key="1">
    <citation type="submission" date="2018-02" db="EMBL/GenBank/DDBJ databases">
        <title>Solimicrobium silvestre gen. nov., sp. nov., isolated from alpine forest soil.</title>
        <authorList>
            <person name="Margesin R."/>
            <person name="Albuquerque L."/>
            <person name="Zhang D.-C."/>
            <person name="Froufe H.J.C."/>
            <person name="Severino R."/>
            <person name="Roxo I."/>
            <person name="Egas C."/>
            <person name="Da Costa M.S."/>
        </authorList>
    </citation>
    <scope>NUCLEOTIDE SEQUENCE [LARGE SCALE GENOMIC DNA]</scope>
    <source>
        <strain evidence="3 4">S20-91</strain>
    </source>
</reference>
<comment type="caution">
    <text evidence="3">The sequence shown here is derived from an EMBL/GenBank/DDBJ whole genome shotgun (WGS) entry which is preliminary data.</text>
</comment>
<dbReference type="EMBL" id="PUGF01000027">
    <property type="protein sequence ID" value="PRC91195.1"/>
    <property type="molecule type" value="Genomic_DNA"/>
</dbReference>
<evidence type="ECO:0000313" key="3">
    <source>
        <dbReference type="EMBL" id="PRC91195.1"/>
    </source>
</evidence>
<dbReference type="InterPro" id="IPR033469">
    <property type="entry name" value="CYTH-like_dom_sf"/>
</dbReference>
<name>A0A2S9GTY2_9BURK</name>
<dbReference type="RefSeq" id="WP_105533828.1">
    <property type="nucleotide sequence ID" value="NZ_PUGF01000027.1"/>
</dbReference>
<sequence length="153" mass="17529">MALEIERKFLVLGSPWQDLPRSAVMRQGYLLASPERVVRVRIEGADAMLTIKGAMQGIVRSEWEYPIPLADADELLKLCEQPLIEKYRYRIPHDGMLWELDVFIGDNAGLVVAEIELESEGQTFSKPAWVGEEVTDDKRYLNANLLRHPFSTW</sequence>
<evidence type="ECO:0000256" key="1">
    <source>
        <dbReference type="PIRSR" id="PIRSR016487-1"/>
    </source>
</evidence>
<gene>
    <name evidence="3" type="ORF">S2091_4090</name>
</gene>
<evidence type="ECO:0000259" key="2">
    <source>
        <dbReference type="PROSITE" id="PS51707"/>
    </source>
</evidence>
<dbReference type="Gene3D" id="2.40.320.10">
    <property type="entry name" value="Hypothetical Protein Pfu-838710-001"/>
    <property type="match status" value="1"/>
</dbReference>
<organism evidence="3 4">
    <name type="scientific">Solimicrobium silvestre</name>
    <dbReference type="NCBI Taxonomy" id="2099400"/>
    <lineage>
        <taxon>Bacteria</taxon>
        <taxon>Pseudomonadati</taxon>
        <taxon>Pseudomonadota</taxon>
        <taxon>Betaproteobacteria</taxon>
        <taxon>Burkholderiales</taxon>
        <taxon>Oxalobacteraceae</taxon>
        <taxon>Solimicrobium</taxon>
    </lineage>
</organism>
<feature type="active site" description="Proton acceptor" evidence="1">
    <location>
        <position position="29"/>
    </location>
</feature>
<dbReference type="InterPro" id="IPR012042">
    <property type="entry name" value="NeuTTM/CthTTM-like"/>
</dbReference>
<dbReference type="PROSITE" id="PS51707">
    <property type="entry name" value="CYTH"/>
    <property type="match status" value="1"/>
</dbReference>
<dbReference type="InterPro" id="IPR023577">
    <property type="entry name" value="CYTH_domain"/>
</dbReference>
<protein>
    <recommendedName>
        <fullName evidence="2">CYTH domain-containing protein</fullName>
    </recommendedName>
</protein>
<accession>A0A2S9GTY2</accession>
<dbReference type="Pfam" id="PF01928">
    <property type="entry name" value="CYTH"/>
    <property type="match status" value="1"/>
</dbReference>
<dbReference type="CDD" id="cd07891">
    <property type="entry name" value="CYTH-like_CthTTM-like_1"/>
    <property type="match status" value="1"/>
</dbReference>
<feature type="domain" description="CYTH" evidence="2">
    <location>
        <begin position="2"/>
        <end position="147"/>
    </location>
</feature>
<dbReference type="SMART" id="SM01118">
    <property type="entry name" value="CYTH"/>
    <property type="match status" value="1"/>
</dbReference>
<dbReference type="PIRSF" id="PIRSF016487">
    <property type="entry name" value="CYTH_UCP016487"/>
    <property type="match status" value="1"/>
</dbReference>
<dbReference type="SUPFAM" id="SSF55154">
    <property type="entry name" value="CYTH-like phosphatases"/>
    <property type="match status" value="1"/>
</dbReference>
<proteinExistence type="predicted"/>
<dbReference type="Proteomes" id="UP000237839">
    <property type="component" value="Unassembled WGS sequence"/>
</dbReference>
<dbReference type="PANTHER" id="PTHR40114:SF1">
    <property type="entry name" value="SLR0698 PROTEIN"/>
    <property type="match status" value="1"/>
</dbReference>
<dbReference type="PANTHER" id="PTHR40114">
    <property type="entry name" value="SLR0698 PROTEIN"/>
    <property type="match status" value="1"/>
</dbReference>
<keyword evidence="4" id="KW-1185">Reference proteome</keyword>
<dbReference type="OrthoDB" id="9805588at2"/>
<evidence type="ECO:0000313" key="4">
    <source>
        <dbReference type="Proteomes" id="UP000237839"/>
    </source>
</evidence>
<dbReference type="AlphaFoldDB" id="A0A2S9GTY2"/>